<comment type="caution">
    <text evidence="1">The sequence shown here is derived from an EMBL/GenBank/DDBJ whole genome shotgun (WGS) entry which is preliminary data.</text>
</comment>
<reference evidence="1 2" key="1">
    <citation type="submission" date="2018-06" db="EMBL/GenBank/DDBJ databases">
        <title>Paenibacillus imtechensis sp. nov.</title>
        <authorList>
            <person name="Pinnaka A.K."/>
            <person name="Singh H."/>
            <person name="Kaur M."/>
        </authorList>
    </citation>
    <scope>NUCLEOTIDE SEQUENCE [LARGE SCALE GENOMIC DNA]</scope>
    <source>
        <strain evidence="1 2">SMB1</strain>
    </source>
</reference>
<name>A0A2W1LWE6_9BACL</name>
<proteinExistence type="predicted"/>
<organism evidence="1 2">
    <name type="scientific">Paenibacillus sambharensis</name>
    <dbReference type="NCBI Taxonomy" id="1803190"/>
    <lineage>
        <taxon>Bacteria</taxon>
        <taxon>Bacillati</taxon>
        <taxon>Bacillota</taxon>
        <taxon>Bacilli</taxon>
        <taxon>Bacillales</taxon>
        <taxon>Paenibacillaceae</taxon>
        <taxon>Paenibacillus</taxon>
    </lineage>
</organism>
<protein>
    <submittedName>
        <fullName evidence="1">Uncharacterized protein</fullName>
    </submittedName>
</protein>
<dbReference type="Proteomes" id="UP000249522">
    <property type="component" value="Unassembled WGS sequence"/>
</dbReference>
<dbReference type="OrthoDB" id="2381628at2"/>
<accession>A0A2W1LWE6</accession>
<dbReference type="AlphaFoldDB" id="A0A2W1LWE6"/>
<sequence length="130" mass="14773">MNPDFLQLKTIDGELKLSQKKSDYGVTVSTKEFVFHKPHVNYHIKLEDIVSIVPFEPVGKRKVSIETRSLDAVEFASSRAGGDQYRIFVKQAVMHNRSGLFPIGAMQFVIPINERFMKLIGDYSGLHAFE</sequence>
<dbReference type="RefSeq" id="WP_111146389.1">
    <property type="nucleotide sequence ID" value="NZ_QKRB01000042.1"/>
</dbReference>
<gene>
    <name evidence="1" type="ORF">DNH61_09305</name>
</gene>
<keyword evidence="2" id="KW-1185">Reference proteome</keyword>
<dbReference type="EMBL" id="QKRB01000042">
    <property type="protein sequence ID" value="PZD96101.1"/>
    <property type="molecule type" value="Genomic_DNA"/>
</dbReference>
<evidence type="ECO:0000313" key="2">
    <source>
        <dbReference type="Proteomes" id="UP000249522"/>
    </source>
</evidence>
<evidence type="ECO:0000313" key="1">
    <source>
        <dbReference type="EMBL" id="PZD96101.1"/>
    </source>
</evidence>